<dbReference type="EMBL" id="CP015136">
    <property type="protein sequence ID" value="AMY09337.1"/>
    <property type="molecule type" value="Genomic_DNA"/>
</dbReference>
<proteinExistence type="predicted"/>
<evidence type="ECO:0000313" key="3">
    <source>
        <dbReference type="Proteomes" id="UP000076079"/>
    </source>
</evidence>
<feature type="chain" id="PRO_5007511588" evidence="1">
    <location>
        <begin position="26"/>
        <end position="443"/>
    </location>
</feature>
<evidence type="ECO:0000256" key="1">
    <source>
        <dbReference type="SAM" id="SignalP"/>
    </source>
</evidence>
<dbReference type="RefSeq" id="WP_157899092.1">
    <property type="nucleotide sequence ID" value="NZ_CP015136.1"/>
</dbReference>
<organism evidence="2 3">
    <name type="scientific">Luteitalea pratensis</name>
    <dbReference type="NCBI Taxonomy" id="1855912"/>
    <lineage>
        <taxon>Bacteria</taxon>
        <taxon>Pseudomonadati</taxon>
        <taxon>Acidobacteriota</taxon>
        <taxon>Vicinamibacteria</taxon>
        <taxon>Vicinamibacterales</taxon>
        <taxon>Vicinamibacteraceae</taxon>
        <taxon>Luteitalea</taxon>
    </lineage>
</organism>
<keyword evidence="1" id="KW-0732">Signal</keyword>
<dbReference type="SUPFAM" id="SSF48317">
    <property type="entry name" value="Acid phosphatase/Vanadium-dependent haloperoxidase"/>
    <property type="match status" value="1"/>
</dbReference>
<dbReference type="PANTHER" id="PTHR34599">
    <property type="entry name" value="PEROXIDASE-RELATED"/>
    <property type="match status" value="1"/>
</dbReference>
<dbReference type="KEGG" id="abac:LuPra_02552"/>
<keyword evidence="3" id="KW-1185">Reference proteome</keyword>
<reference evidence="2 3" key="1">
    <citation type="journal article" date="2016" name="Genome Announc.">
        <title>First Complete Genome Sequence of a Subdivision 6 Acidobacterium Strain.</title>
        <authorList>
            <person name="Huang S."/>
            <person name="Vieira S."/>
            <person name="Bunk B."/>
            <person name="Riedel T."/>
            <person name="Sproer C."/>
            <person name="Overmann J."/>
        </authorList>
    </citation>
    <scope>NUCLEOTIDE SEQUENCE [LARGE SCALE GENOMIC DNA]</scope>
    <source>
        <strain evidence="3">DSM 100886 HEG_-6_39</strain>
    </source>
</reference>
<protein>
    <submittedName>
        <fullName evidence="2">PAP2 superfamily protein</fullName>
    </submittedName>
</protein>
<dbReference type="STRING" id="1855912.LuPra_02552"/>
<gene>
    <name evidence="2" type="ORF">LuPra_02552</name>
</gene>
<sequence length="443" mass="46825" precursor="true">MKKQLAVNIGLGVSLLGLSPGTTAAADAVVTWNENAAKAATAACLHVSGNGLAESRMYAMVHGAVHDALNAIDRRARPYAFDANVKGPVSVDAAVAAAARDVLVSVIAKLPESPACVASGIVEANALYAAAVMPIPSGPAKTAGLAVGQAAAAAIVTLRAGDGSETTTWLDFGYPQGTEPGAWRFTPDGPPLAFASNYGQVTPFVLAHSGQFWPGPPHPLRSQEYADDYNEIKLIGGDDITTPSTRSADQTEIGVFWIESSPLAWNRLARAVSADRGFDLWENARLFGLLNMAMADGYIASWEVKYHYSFWRPITAIREGDDDGNPATQGDSTWTPLQPTYPIPDHDSGHAVQGGVAAEILKQVFGTDDVSFTACSTTVGPGSTCTDATPVIRSYSSFSQAADENAVSRIYIGIHFRKAVETGVHHGRRIAAYAVHQFMKPVR</sequence>
<accession>A0A143PLA0</accession>
<dbReference type="Proteomes" id="UP000076079">
    <property type="component" value="Chromosome"/>
</dbReference>
<dbReference type="AlphaFoldDB" id="A0A143PLA0"/>
<dbReference type="PANTHER" id="PTHR34599:SF1">
    <property type="entry name" value="PHOSPHATIDIC ACID PHOSPHATASE TYPE 2_HALOPEROXIDASE DOMAIN-CONTAINING PROTEIN"/>
    <property type="match status" value="1"/>
</dbReference>
<feature type="signal peptide" evidence="1">
    <location>
        <begin position="1"/>
        <end position="25"/>
    </location>
</feature>
<name>A0A143PLA0_LUTPR</name>
<dbReference type="OrthoDB" id="7793240at2"/>
<dbReference type="Gene3D" id="1.10.606.20">
    <property type="match status" value="1"/>
</dbReference>
<dbReference type="CDD" id="cd03398">
    <property type="entry name" value="PAP2_haloperoxidase"/>
    <property type="match status" value="1"/>
</dbReference>
<dbReference type="InterPro" id="IPR036938">
    <property type="entry name" value="PAP2/HPO_sf"/>
</dbReference>
<reference evidence="3" key="2">
    <citation type="submission" date="2016-04" db="EMBL/GenBank/DDBJ databases">
        <title>First Complete Genome Sequence of a Subdivision 6 Acidobacterium.</title>
        <authorList>
            <person name="Huang S."/>
            <person name="Vieira S."/>
            <person name="Bunk B."/>
            <person name="Riedel T."/>
            <person name="Sproeer C."/>
            <person name="Overmann J."/>
        </authorList>
    </citation>
    <scope>NUCLEOTIDE SEQUENCE [LARGE SCALE GENOMIC DNA]</scope>
    <source>
        <strain evidence="3">DSM 100886 HEG_-6_39</strain>
    </source>
</reference>
<dbReference type="InterPro" id="IPR052559">
    <property type="entry name" value="V-haloperoxidase"/>
</dbReference>
<evidence type="ECO:0000313" key="2">
    <source>
        <dbReference type="EMBL" id="AMY09337.1"/>
    </source>
</evidence>